<accession>A0A2N0P5D6</accession>
<name>A0A2N0P5D6_9GLOM</name>
<dbReference type="EMBL" id="LLXJ01001468">
    <property type="protein sequence ID" value="PKC02036.1"/>
    <property type="molecule type" value="Genomic_DNA"/>
</dbReference>
<evidence type="ECO:0000313" key="2">
    <source>
        <dbReference type="EMBL" id="PKC02036.1"/>
    </source>
</evidence>
<proteinExistence type="predicted"/>
<protein>
    <submittedName>
        <fullName evidence="2">Uncharacterized protein</fullName>
    </submittedName>
</protein>
<feature type="signal peptide" evidence="1">
    <location>
        <begin position="1"/>
        <end position="20"/>
    </location>
</feature>
<sequence>MTLVLIIAYHLHLELRLLLGDEQQETLREFQEMLEYYLAHLTRKGYLNSQFNANLLQLNNDGILIVVDYKMRILPKRIRETKQDFYAKRGWALHTVLVYSKNQESNELEIQAFDHWSNDNRQDAWFTASSFDAVFTLLDPKPKWVIVMSDNGPHYHCSETMALVSKWAEWYNIECKKWCFLEAGEAKTSIDSHHAQISHAIKRYVRLGFDLTTGEDIEKALDGLSGTAIAYLKPNRDQRSQSNVKTIPGISNWFEWSWPTEGPLAGYICARDLPNFGEMMTFSVSKFTKTELVQPEPMVGEHSKASLKWTMPIYRASGKLIFSMALMAFQFNRSHLLYDSFEQFSFDELNRRNIHFDIGMGRGELVNLLKQEIGEESQIGEESREDFSKTDIDENQIFHLQLGWALKCNQKYGKKGSGKRLVKEVVTALTHFFMVGQRDPSDRYTAKDMLDGLKEMAENGEITTEVIPSLKTIENWITRYSSLSKKEHAERFLEE</sequence>
<feature type="chain" id="PRO_5014903322" evidence="1">
    <location>
        <begin position="21"/>
        <end position="495"/>
    </location>
</feature>
<dbReference type="VEuPathDB" id="FungiDB:FUN_012991"/>
<reference evidence="2 3" key="1">
    <citation type="submission" date="2016-04" db="EMBL/GenBank/DDBJ databases">
        <title>Genome analyses suggest a sexual origin of heterokaryosis in a supposedly ancient asexual fungus.</title>
        <authorList>
            <person name="Ropars J."/>
            <person name="Sedzielewska K."/>
            <person name="Noel J."/>
            <person name="Charron P."/>
            <person name="Farinelli L."/>
            <person name="Marton T."/>
            <person name="Kruger M."/>
            <person name="Pelin A."/>
            <person name="Brachmann A."/>
            <person name="Corradi N."/>
        </authorList>
    </citation>
    <scope>NUCLEOTIDE SEQUENCE [LARGE SCALE GENOMIC DNA]</scope>
    <source>
        <strain evidence="2 3">A5</strain>
    </source>
</reference>
<gene>
    <name evidence="2" type="ORF">RhiirA5_425830</name>
</gene>
<dbReference type="AlphaFoldDB" id="A0A2N0P5D6"/>
<keyword evidence="1" id="KW-0732">Signal</keyword>
<evidence type="ECO:0000313" key="3">
    <source>
        <dbReference type="Proteomes" id="UP000232722"/>
    </source>
</evidence>
<organism evidence="2 3">
    <name type="scientific">Rhizophagus irregularis</name>
    <dbReference type="NCBI Taxonomy" id="588596"/>
    <lineage>
        <taxon>Eukaryota</taxon>
        <taxon>Fungi</taxon>
        <taxon>Fungi incertae sedis</taxon>
        <taxon>Mucoromycota</taxon>
        <taxon>Glomeromycotina</taxon>
        <taxon>Glomeromycetes</taxon>
        <taxon>Glomerales</taxon>
        <taxon>Glomeraceae</taxon>
        <taxon>Rhizophagus</taxon>
    </lineage>
</organism>
<dbReference type="VEuPathDB" id="FungiDB:RhiirFUN_016993"/>
<reference evidence="2 3" key="2">
    <citation type="submission" date="2017-09" db="EMBL/GenBank/DDBJ databases">
        <title>Extensive intraspecific genome diversity in a model arbuscular mycorrhizal fungus.</title>
        <authorList>
            <person name="Chen E.C."/>
            <person name="Morin E."/>
            <person name="Beaudet D."/>
            <person name="Noel J."/>
            <person name="Ndikumana S."/>
            <person name="Charron P."/>
            <person name="St-Onge C."/>
            <person name="Giorgi J."/>
            <person name="Grigoriev I.V."/>
            <person name="Roux C."/>
            <person name="Martin F.M."/>
            <person name="Corradi N."/>
        </authorList>
    </citation>
    <scope>NUCLEOTIDE SEQUENCE [LARGE SCALE GENOMIC DNA]</scope>
    <source>
        <strain evidence="2 3">A5</strain>
    </source>
</reference>
<evidence type="ECO:0000256" key="1">
    <source>
        <dbReference type="SAM" id="SignalP"/>
    </source>
</evidence>
<dbReference type="VEuPathDB" id="FungiDB:RhiirA1_479073"/>
<dbReference type="Proteomes" id="UP000232722">
    <property type="component" value="Unassembled WGS sequence"/>
</dbReference>
<comment type="caution">
    <text evidence="2">The sequence shown here is derived from an EMBL/GenBank/DDBJ whole genome shotgun (WGS) entry which is preliminary data.</text>
</comment>